<sequence length="184" mass="21360">MEFEKLKSSKNKYDLLFFNTIEEVFSNNELDPTNKEDFYKTFIEIKRKKACKEYNEIEGFEGPYRGKYLDGFSPQFKGKSFDTIKETLEAFRKDDYAKGITLNRYGKYTIRKSDVLLSSNTNATGSMEISWIVGNDSLKVKEGGNFEIIKINGEELYMNTFNYKIYTKEGVKKGKLINGKLLSK</sequence>
<evidence type="ECO:0000313" key="1">
    <source>
        <dbReference type="EMBL" id="QHU01303.1"/>
    </source>
</evidence>
<name>A0A6C0J7Q3_9ZZZZ</name>
<dbReference type="EMBL" id="MN740337">
    <property type="protein sequence ID" value="QHU01303.1"/>
    <property type="molecule type" value="Genomic_DNA"/>
</dbReference>
<dbReference type="AlphaFoldDB" id="A0A6C0J7Q3"/>
<organism evidence="1">
    <name type="scientific">viral metagenome</name>
    <dbReference type="NCBI Taxonomy" id="1070528"/>
    <lineage>
        <taxon>unclassified sequences</taxon>
        <taxon>metagenomes</taxon>
        <taxon>organismal metagenomes</taxon>
    </lineage>
</organism>
<accession>A0A6C0J7Q3</accession>
<protein>
    <submittedName>
        <fullName evidence="1">Uncharacterized protein</fullName>
    </submittedName>
</protein>
<reference evidence="1" key="1">
    <citation type="journal article" date="2020" name="Nature">
        <title>Giant virus diversity and host interactions through global metagenomics.</title>
        <authorList>
            <person name="Schulz F."/>
            <person name="Roux S."/>
            <person name="Paez-Espino D."/>
            <person name="Jungbluth S."/>
            <person name="Walsh D.A."/>
            <person name="Denef V.J."/>
            <person name="McMahon K.D."/>
            <person name="Konstantinidis K.T."/>
            <person name="Eloe-Fadrosh E.A."/>
            <person name="Kyrpides N.C."/>
            <person name="Woyke T."/>
        </authorList>
    </citation>
    <scope>NUCLEOTIDE SEQUENCE</scope>
    <source>
        <strain evidence="1">GVMAG-M-3300025860-25</strain>
    </source>
</reference>
<proteinExistence type="predicted"/>